<evidence type="ECO:0000313" key="5">
    <source>
        <dbReference type="EMBL" id="HEB97425.1"/>
    </source>
</evidence>
<proteinExistence type="inferred from homology"/>
<dbReference type="Proteomes" id="UP000886251">
    <property type="component" value="Unassembled WGS sequence"/>
</dbReference>
<evidence type="ECO:0000256" key="2">
    <source>
        <dbReference type="ARBA" id="ARBA00022741"/>
    </source>
</evidence>
<keyword evidence="3 5" id="KW-0067">ATP-binding</keyword>
<dbReference type="SUPFAM" id="SSF52540">
    <property type="entry name" value="P-loop containing nucleoside triphosphate hydrolases"/>
    <property type="match status" value="1"/>
</dbReference>
<comment type="caution">
    <text evidence="5">The sequence shown here is derived from an EMBL/GenBank/DDBJ whole genome shotgun (WGS) entry which is preliminary data.</text>
</comment>
<dbReference type="CDD" id="cd19481">
    <property type="entry name" value="RecA-like_protease"/>
    <property type="match status" value="1"/>
</dbReference>
<protein>
    <submittedName>
        <fullName evidence="5">ATP-binding protein</fullName>
    </submittedName>
</protein>
<dbReference type="Pfam" id="PF00004">
    <property type="entry name" value="AAA"/>
    <property type="match status" value="1"/>
</dbReference>
<dbReference type="InterPro" id="IPR003959">
    <property type="entry name" value="ATPase_AAA_core"/>
</dbReference>
<dbReference type="InterPro" id="IPR050221">
    <property type="entry name" value="26S_Proteasome_ATPase"/>
</dbReference>
<evidence type="ECO:0000256" key="3">
    <source>
        <dbReference type="ARBA" id="ARBA00022840"/>
    </source>
</evidence>
<dbReference type="GO" id="GO:0016887">
    <property type="term" value="F:ATP hydrolysis activity"/>
    <property type="evidence" value="ECO:0007669"/>
    <property type="project" value="InterPro"/>
</dbReference>
<accession>A0A831RQP5</accession>
<dbReference type="Gene3D" id="3.40.50.300">
    <property type="entry name" value="P-loop containing nucleotide triphosphate hydrolases"/>
    <property type="match status" value="1"/>
</dbReference>
<dbReference type="SMART" id="SM00382">
    <property type="entry name" value="AAA"/>
    <property type="match status" value="1"/>
</dbReference>
<feature type="domain" description="AAA+ ATPase" evidence="4">
    <location>
        <begin position="468"/>
        <end position="596"/>
    </location>
</feature>
<comment type="similarity">
    <text evidence="1">Belongs to the AAA ATPase family.</text>
</comment>
<evidence type="ECO:0000259" key="4">
    <source>
        <dbReference type="SMART" id="SM00382"/>
    </source>
</evidence>
<evidence type="ECO:0000256" key="1">
    <source>
        <dbReference type="ARBA" id="ARBA00006914"/>
    </source>
</evidence>
<gene>
    <name evidence="5" type="ORF">ENI96_13465</name>
</gene>
<sequence>MSLTAIDTAPPPVDHLRDDRLLQYWLRQVQLRLRRELAWCWFQRSGQRDPGNGVLPPPDDPLAEGAHWVFDRVRREWFFGHDAQARELSTAIAAEPPREEGAARRGGFSWICHRLQLDAAARFALALALAHRLDSSIGPLCASCMNDLSRPFPSLALAQRLWHQPERLAAVAGPLHPLWRTGLLERPETAAQGWLHPLQPSPLVLDAIGSDQLPPGLLPAGPVRPRPVPRRPLWEARLALEGQAPLPVPLVAPADADHAAWAARLGELAGRTVVVVTASCLQHCGAAAVATWAWLRGVDLLLPAGMEEAWREMAGLTLPLRLFLPVTGGVTGEAVPDGATPPFHLPVPGFRERLQLLQQGLPEVDGGMAQALEECARRFRLPEQRLVRLTRQLGGCAELTPELLVAACRDESGSDLERLTQRVVPRFRLDDLVVPADLRRQLDELRRAARSLTRVHYHWGTARAWNEGGLAALFHGPPGTGKTMAAEALAADLGLEMYRIDLARVVSKYVGETEKNLARIFDAADACDCLLLFDEADAIFGRRTEVKDAHDRYANIEISYLLERMERFKGVAVLASNRRRDLDDAFLRRLRWTLAFPLPDAGQREEIWRRGFPPAVDTAGLDFRFLARQFPLSGGHIKSVAFNSCLQAAADPRAEPAPGRAGRPTMGQVLLQVKRELQKLERSCGPEQFGSYAGLLEEES</sequence>
<dbReference type="PANTHER" id="PTHR23073">
    <property type="entry name" value="26S PROTEASOME REGULATORY SUBUNIT"/>
    <property type="match status" value="1"/>
</dbReference>
<reference evidence="5" key="1">
    <citation type="journal article" date="2020" name="mSystems">
        <title>Genome- and Community-Level Interaction Insights into Carbon Utilization and Element Cycling Functions of Hydrothermarchaeota in Hydrothermal Sediment.</title>
        <authorList>
            <person name="Zhou Z."/>
            <person name="Liu Y."/>
            <person name="Xu W."/>
            <person name="Pan J."/>
            <person name="Luo Z.H."/>
            <person name="Li M."/>
        </authorList>
    </citation>
    <scope>NUCLEOTIDE SEQUENCE [LARGE SCALE GENOMIC DNA]</scope>
    <source>
        <strain evidence="5">HyVt-443</strain>
    </source>
</reference>
<name>A0A831RQP5_9GAMM</name>
<keyword evidence="2" id="KW-0547">Nucleotide-binding</keyword>
<organism evidence="5">
    <name type="scientific">Sedimenticola thiotaurini</name>
    <dbReference type="NCBI Taxonomy" id="1543721"/>
    <lineage>
        <taxon>Bacteria</taxon>
        <taxon>Pseudomonadati</taxon>
        <taxon>Pseudomonadota</taxon>
        <taxon>Gammaproteobacteria</taxon>
        <taxon>Chromatiales</taxon>
        <taxon>Sedimenticolaceae</taxon>
        <taxon>Sedimenticola</taxon>
    </lineage>
</organism>
<dbReference type="AlphaFoldDB" id="A0A831RQP5"/>
<dbReference type="InterPro" id="IPR003593">
    <property type="entry name" value="AAA+_ATPase"/>
</dbReference>
<dbReference type="EMBL" id="DRKP01000167">
    <property type="protein sequence ID" value="HEB97425.1"/>
    <property type="molecule type" value="Genomic_DNA"/>
</dbReference>
<dbReference type="InterPro" id="IPR027417">
    <property type="entry name" value="P-loop_NTPase"/>
</dbReference>
<dbReference type="GO" id="GO:0005524">
    <property type="term" value="F:ATP binding"/>
    <property type="evidence" value="ECO:0007669"/>
    <property type="project" value="UniProtKB-KW"/>
</dbReference>